<name>A0AAW0ZEN9_9HYME</name>
<accession>A0AAW0ZEN9</accession>
<organism evidence="1 2">
    <name type="scientific">Tetragonisca angustula</name>
    <dbReference type="NCBI Taxonomy" id="166442"/>
    <lineage>
        <taxon>Eukaryota</taxon>
        <taxon>Metazoa</taxon>
        <taxon>Ecdysozoa</taxon>
        <taxon>Arthropoda</taxon>
        <taxon>Hexapoda</taxon>
        <taxon>Insecta</taxon>
        <taxon>Pterygota</taxon>
        <taxon>Neoptera</taxon>
        <taxon>Endopterygota</taxon>
        <taxon>Hymenoptera</taxon>
        <taxon>Apocrita</taxon>
        <taxon>Aculeata</taxon>
        <taxon>Apoidea</taxon>
        <taxon>Anthophila</taxon>
        <taxon>Apidae</taxon>
        <taxon>Tetragonisca</taxon>
    </lineage>
</organism>
<keyword evidence="2" id="KW-1185">Reference proteome</keyword>
<evidence type="ECO:0008006" key="3">
    <source>
        <dbReference type="Google" id="ProtNLM"/>
    </source>
</evidence>
<gene>
    <name evidence="1" type="ORF">QLX08_009795</name>
</gene>
<proteinExistence type="predicted"/>
<comment type="caution">
    <text evidence="1">The sequence shown here is derived from an EMBL/GenBank/DDBJ whole genome shotgun (WGS) entry which is preliminary data.</text>
</comment>
<dbReference type="AlphaFoldDB" id="A0AAW0ZEN9"/>
<reference evidence="1 2" key="1">
    <citation type="submission" date="2024-05" db="EMBL/GenBank/DDBJ databases">
        <title>The nuclear and mitochondrial genome assemblies of Tetragonisca angustula (Apidae: Meliponini), a tiny yet remarkable pollinator in the Neotropics.</title>
        <authorList>
            <person name="Ferrari R."/>
            <person name="Ricardo P.C."/>
            <person name="Dias F.C."/>
            <person name="Araujo N.S."/>
            <person name="Soares D.O."/>
            <person name="Zhou Q.-S."/>
            <person name="Zhu C.-D."/>
            <person name="Coutinho L."/>
            <person name="Airas M.C."/>
            <person name="Batista T.M."/>
        </authorList>
    </citation>
    <scope>NUCLEOTIDE SEQUENCE [LARGE SCALE GENOMIC DNA]</scope>
    <source>
        <strain evidence="1">ASF017062</strain>
        <tissue evidence="1">Abdomen</tissue>
    </source>
</reference>
<dbReference type="EMBL" id="JAWNGG020000227">
    <property type="protein sequence ID" value="KAK9296085.1"/>
    <property type="molecule type" value="Genomic_DNA"/>
</dbReference>
<evidence type="ECO:0000313" key="1">
    <source>
        <dbReference type="EMBL" id="KAK9296085.1"/>
    </source>
</evidence>
<sequence>MCGAEHDTAQHAVEECPSFNQQRRRLKDVIGPDITQGGIIRALMRGTTEEIAVKKFCEHIVTAKEVKQRKREKERRQR</sequence>
<evidence type="ECO:0000313" key="2">
    <source>
        <dbReference type="Proteomes" id="UP001432146"/>
    </source>
</evidence>
<dbReference type="Proteomes" id="UP001432146">
    <property type="component" value="Unassembled WGS sequence"/>
</dbReference>
<protein>
    <recommendedName>
        <fullName evidence="3">Reverse transcriptase</fullName>
    </recommendedName>
</protein>